<reference evidence="2 3" key="1">
    <citation type="submission" date="2018-08" db="EMBL/GenBank/DDBJ databases">
        <title>Genomic investigation of the strawberry pathogen Phytophthora fragariae indicates pathogenicity is determined by transcriptional variation in three key races.</title>
        <authorList>
            <person name="Adams T.M."/>
            <person name="Armitage A.D."/>
            <person name="Sobczyk M.K."/>
            <person name="Bates H.J."/>
            <person name="Dunwell J.M."/>
            <person name="Nellist C.F."/>
            <person name="Harrison R.J."/>
        </authorList>
    </citation>
    <scope>NUCLEOTIDE SEQUENCE [LARGE SCALE GENOMIC DNA]</scope>
    <source>
        <strain evidence="2 3">SCRP333</strain>
    </source>
</reference>
<comment type="caution">
    <text evidence="2">The sequence shown here is derived from an EMBL/GenBank/DDBJ whole genome shotgun (WGS) entry which is preliminary data.</text>
</comment>
<dbReference type="Gene3D" id="1.25.40.20">
    <property type="entry name" value="Ankyrin repeat-containing domain"/>
    <property type="match status" value="2"/>
</dbReference>
<dbReference type="PANTHER" id="PTHR46586">
    <property type="entry name" value="ANKYRIN REPEAT-CONTAINING PROTEIN"/>
    <property type="match status" value="1"/>
</dbReference>
<evidence type="ECO:0000256" key="1">
    <source>
        <dbReference type="SAM" id="MobiDB-lite"/>
    </source>
</evidence>
<name>A0A6A4BKD1_9STRA</name>
<feature type="compositionally biased region" description="Basic and acidic residues" evidence="1">
    <location>
        <begin position="304"/>
        <end position="322"/>
    </location>
</feature>
<protein>
    <recommendedName>
        <fullName evidence="4">Ankyrin repeat-containing domain</fullName>
    </recommendedName>
</protein>
<dbReference type="Pfam" id="PF12796">
    <property type="entry name" value="Ank_2"/>
    <property type="match status" value="1"/>
</dbReference>
<proteinExistence type="predicted"/>
<dbReference type="InterPro" id="IPR036770">
    <property type="entry name" value="Ankyrin_rpt-contain_sf"/>
</dbReference>
<evidence type="ECO:0000313" key="3">
    <source>
        <dbReference type="Proteomes" id="UP000434957"/>
    </source>
</evidence>
<evidence type="ECO:0000313" key="2">
    <source>
        <dbReference type="EMBL" id="KAE9274808.1"/>
    </source>
</evidence>
<dbReference type="EMBL" id="QXFT01004984">
    <property type="protein sequence ID" value="KAE9274808.1"/>
    <property type="molecule type" value="Genomic_DNA"/>
</dbReference>
<sequence>MEPPLQLKIVALALSRLENAAGESIGALVTDFLVWDMPLSKAVELSHAGSVALLDFVWMRGLRDVGRRRWTVAKLLHSEKYYYKWEFSLALAQVICAADLQMVQWIVQHFSGSRHRHWRVVHWLHERTGTPSQDGFRTENNVTECAFEQHNLEELRRATAHGFHVAANRFPDVCSDAEREMCWEAIRFLLSRGYGDSGTFVESAIMLAAKVGDHEFVQLLLLVHEDDRGSSEMGLMKASMVAGRYGHVLVLERLLTRLAELNIHNIPSSVMFEAAKYGKLEVVKWLVERREHLEVLKHLHHVDASQRNKRKREERQQFPNRDHSRRCTTKAMDLAASNGHLDEVKWLHANRNEGCTKFAISQAAVNGHLEECIAVLFNITATMERAIICKEPEIVCYLDAQRADRTQRVDEMRARLRNDIPFFQR</sequence>
<dbReference type="SUPFAM" id="SSF48403">
    <property type="entry name" value="Ankyrin repeat"/>
    <property type="match status" value="1"/>
</dbReference>
<dbReference type="InterPro" id="IPR002110">
    <property type="entry name" value="Ankyrin_rpt"/>
</dbReference>
<gene>
    <name evidence="2" type="ORF">PR003_g29503</name>
</gene>
<dbReference type="Proteomes" id="UP000434957">
    <property type="component" value="Unassembled WGS sequence"/>
</dbReference>
<evidence type="ECO:0008006" key="4">
    <source>
        <dbReference type="Google" id="ProtNLM"/>
    </source>
</evidence>
<dbReference type="AlphaFoldDB" id="A0A6A4BKD1"/>
<keyword evidence="3" id="KW-1185">Reference proteome</keyword>
<organism evidence="2 3">
    <name type="scientific">Phytophthora rubi</name>
    <dbReference type="NCBI Taxonomy" id="129364"/>
    <lineage>
        <taxon>Eukaryota</taxon>
        <taxon>Sar</taxon>
        <taxon>Stramenopiles</taxon>
        <taxon>Oomycota</taxon>
        <taxon>Peronosporomycetes</taxon>
        <taxon>Peronosporales</taxon>
        <taxon>Peronosporaceae</taxon>
        <taxon>Phytophthora</taxon>
    </lineage>
</organism>
<dbReference type="InterPro" id="IPR052050">
    <property type="entry name" value="SecEffector_AnkRepeat"/>
</dbReference>
<dbReference type="PANTHER" id="PTHR46586:SF3">
    <property type="entry name" value="ANKYRIN REPEAT-CONTAINING PROTEIN"/>
    <property type="match status" value="1"/>
</dbReference>
<feature type="region of interest" description="Disordered" evidence="1">
    <location>
        <begin position="304"/>
        <end position="324"/>
    </location>
</feature>
<accession>A0A6A4BKD1</accession>